<organism evidence="1 2">
    <name type="scientific">Nocardia ignorata</name>
    <dbReference type="NCBI Taxonomy" id="145285"/>
    <lineage>
        <taxon>Bacteria</taxon>
        <taxon>Bacillati</taxon>
        <taxon>Actinomycetota</taxon>
        <taxon>Actinomycetes</taxon>
        <taxon>Mycobacteriales</taxon>
        <taxon>Nocardiaceae</taxon>
        <taxon>Nocardia</taxon>
    </lineage>
</organism>
<dbReference type="AlphaFoldDB" id="A0A4R6PXL5"/>
<dbReference type="RefSeq" id="WP_067497189.1">
    <property type="nucleotide sequence ID" value="NZ_JBHXPO010000002.1"/>
</dbReference>
<sequence length="59" mass="6462">MTDLVTRPEDDTCSSTPLHRVAGRLQRVLPPGWRVDVVDLPANGEVGAQPVLRVVMPED</sequence>
<comment type="caution">
    <text evidence="1">The sequence shown here is derived from an EMBL/GenBank/DDBJ whole genome shotgun (WGS) entry which is preliminary data.</text>
</comment>
<gene>
    <name evidence="1" type="ORF">DFR75_1012264</name>
</gene>
<accession>A0A4R6PXL5</accession>
<reference evidence="1 2" key="1">
    <citation type="submission" date="2019-03" db="EMBL/GenBank/DDBJ databases">
        <title>Genomic Encyclopedia of Type Strains, Phase IV (KMG-IV): sequencing the most valuable type-strain genomes for metagenomic binning, comparative biology and taxonomic classification.</title>
        <authorList>
            <person name="Goeker M."/>
        </authorList>
    </citation>
    <scope>NUCLEOTIDE SEQUENCE [LARGE SCALE GENOMIC DNA]</scope>
    <source>
        <strain evidence="1 2">DSM 44496</strain>
    </source>
</reference>
<name>A0A4R6PXL5_NOCIG</name>
<dbReference type="Proteomes" id="UP000295087">
    <property type="component" value="Unassembled WGS sequence"/>
</dbReference>
<proteinExistence type="predicted"/>
<keyword evidence="2" id="KW-1185">Reference proteome</keyword>
<dbReference type="EMBL" id="SNXK01000001">
    <property type="protein sequence ID" value="TDP43143.1"/>
    <property type="molecule type" value="Genomic_DNA"/>
</dbReference>
<evidence type="ECO:0000313" key="1">
    <source>
        <dbReference type="EMBL" id="TDP43143.1"/>
    </source>
</evidence>
<evidence type="ECO:0000313" key="2">
    <source>
        <dbReference type="Proteomes" id="UP000295087"/>
    </source>
</evidence>
<protein>
    <submittedName>
        <fullName evidence="1">Uncharacterized protein</fullName>
    </submittedName>
</protein>